<gene>
    <name evidence="2" type="ORF">K1Y72_15690</name>
</gene>
<comment type="caution">
    <text evidence="2">The sequence shown here is derived from an EMBL/GenBank/DDBJ whole genome shotgun (WGS) entry which is preliminary data.</text>
</comment>
<dbReference type="InterPro" id="IPR058548">
    <property type="entry name" value="MlaB-like_STAS"/>
</dbReference>
<dbReference type="InterPro" id="IPR036513">
    <property type="entry name" value="STAS_dom_sf"/>
</dbReference>
<proteinExistence type="predicted"/>
<accession>A0ABS7FTU3</accession>
<feature type="domain" description="STAS" evidence="1">
    <location>
        <begin position="205"/>
        <end position="281"/>
    </location>
</feature>
<dbReference type="SUPFAM" id="SSF52091">
    <property type="entry name" value="SpoIIaa-like"/>
    <property type="match status" value="1"/>
</dbReference>
<organism evidence="2 3">
    <name type="scientific">Actinomadura parmotrematis</name>
    <dbReference type="NCBI Taxonomy" id="2864039"/>
    <lineage>
        <taxon>Bacteria</taxon>
        <taxon>Bacillati</taxon>
        <taxon>Actinomycetota</taxon>
        <taxon>Actinomycetes</taxon>
        <taxon>Streptosporangiales</taxon>
        <taxon>Thermomonosporaceae</taxon>
        <taxon>Actinomadura</taxon>
    </lineage>
</organism>
<dbReference type="PROSITE" id="PS50801">
    <property type="entry name" value="STAS"/>
    <property type="match status" value="1"/>
</dbReference>
<dbReference type="Proteomes" id="UP000774570">
    <property type="component" value="Unassembled WGS sequence"/>
</dbReference>
<dbReference type="RefSeq" id="WP_220167065.1">
    <property type="nucleotide sequence ID" value="NZ_JAIBOA010000009.1"/>
</dbReference>
<sequence length="302" mass="33245">MDETWHTKRAVSGVRPGDHALLPYGDLEERDRVMGTYVDDALTGNEKVVYVTDAPADRLPGLRPRTRARLDRYTRSRQLVVLSRADACLDARGRFAPGRLLDTLGREVGSTDAEGFRATRWTTDFSWMLDGRPLDVAAMLGCEHRLGDTVGPSAVAMAICQIDRRVCPPAQYAALRDTHEVLVEVDPRFDDGNLKIVQTFRPAGLRLEGELDHARHHVFEDELARVARLPGAVHLDLARLAFLDLGSLHLMAGLAADRTADAPLVLDDLPPGVLNIIEMVGWHRLPGLVQGRTAGFPNGGTR</sequence>
<evidence type="ECO:0000313" key="3">
    <source>
        <dbReference type="Proteomes" id="UP000774570"/>
    </source>
</evidence>
<evidence type="ECO:0000259" key="1">
    <source>
        <dbReference type="PROSITE" id="PS50801"/>
    </source>
</evidence>
<protein>
    <submittedName>
        <fullName evidence="2">MEDS domain-containing protein</fullName>
    </submittedName>
</protein>
<evidence type="ECO:0000313" key="2">
    <source>
        <dbReference type="EMBL" id="MBW8483829.1"/>
    </source>
</evidence>
<dbReference type="Pfam" id="PF14417">
    <property type="entry name" value="MEDS"/>
    <property type="match status" value="1"/>
</dbReference>
<dbReference type="InterPro" id="IPR002645">
    <property type="entry name" value="STAS_dom"/>
</dbReference>
<dbReference type="Pfam" id="PF13466">
    <property type="entry name" value="STAS_2"/>
    <property type="match status" value="1"/>
</dbReference>
<dbReference type="InterPro" id="IPR025847">
    <property type="entry name" value="MEDS_domain"/>
</dbReference>
<dbReference type="EMBL" id="JAIBOA010000009">
    <property type="protein sequence ID" value="MBW8483829.1"/>
    <property type="molecule type" value="Genomic_DNA"/>
</dbReference>
<keyword evidence="3" id="KW-1185">Reference proteome</keyword>
<name>A0ABS7FTU3_9ACTN</name>
<dbReference type="CDD" id="cd07043">
    <property type="entry name" value="STAS_anti-anti-sigma_factors"/>
    <property type="match status" value="1"/>
</dbReference>
<dbReference type="Gene3D" id="3.30.750.24">
    <property type="entry name" value="STAS domain"/>
    <property type="match status" value="1"/>
</dbReference>
<reference evidence="2 3" key="1">
    <citation type="submission" date="2021-07" db="EMBL/GenBank/DDBJ databases">
        <title>Actinomadura sp. PM05-2 isolated from lichen.</title>
        <authorList>
            <person name="Somphong A."/>
            <person name="Phongsopitanun W."/>
            <person name="Tanasupawat S."/>
            <person name="Peongsungnone V."/>
        </authorList>
    </citation>
    <scope>NUCLEOTIDE SEQUENCE [LARGE SCALE GENOMIC DNA]</scope>
    <source>
        <strain evidence="2 3">PM05-2</strain>
    </source>
</reference>